<comment type="similarity">
    <text evidence="2 6">Belongs to the class-I pyridoxal-phosphate-dependent aminotransferase family.</text>
</comment>
<sequence>MIAFSKRLISVPPSPIRKLVPFAQIAKKQGVKIYHLNIGDPDIKTPQVFIDVLNHWKKNPISYGQSQGEPAFLEALKTYYQHLGYLFVQAKNIQVTSGGSEAISIILFAVCNPQDEVIVFEPYYANYNSYAIINNVKLCAIITHSQNGFHLPSTSEIEKYITKKTRAILICNPNNPTGTVYTKKEINQLVKIAQKHGLFLIADEVYRDFVYDNQKHISLLDYIKQLPKQIIVIDSLSKRYSLCGARLGMIVSLNQKIMDGVLRIAQGRLSAGLIDQTMACQINNIPNNFLSDVKKEYEERRNLLYQGLKQIPNVTLEKPEGAFYCIVNLPVNNAENFCRWLLTDFRLNNQTIMLAPAAGFYQNPILGKKQVRIAYVLNKNDLKQSLQILAKAVTKY</sequence>
<evidence type="ECO:0000256" key="5">
    <source>
        <dbReference type="ARBA" id="ARBA00022898"/>
    </source>
</evidence>
<dbReference type="InterPro" id="IPR015424">
    <property type="entry name" value="PyrdxlP-dep_Trfase"/>
</dbReference>
<keyword evidence="5" id="KW-0663">Pyridoxal phosphate</keyword>
<comment type="cofactor">
    <cofactor evidence="1 6">
        <name>pyridoxal 5'-phosphate</name>
        <dbReference type="ChEBI" id="CHEBI:597326"/>
    </cofactor>
</comment>
<accession>A0A1J5HYQ4</accession>
<evidence type="ECO:0000256" key="4">
    <source>
        <dbReference type="ARBA" id="ARBA00022679"/>
    </source>
</evidence>
<proteinExistence type="inferred from homology"/>
<feature type="domain" description="Aminotransferase class I/classII large" evidence="7">
    <location>
        <begin position="35"/>
        <end position="382"/>
    </location>
</feature>
<gene>
    <name evidence="8" type="ORF">AUK04_01440</name>
</gene>
<evidence type="ECO:0000256" key="1">
    <source>
        <dbReference type="ARBA" id="ARBA00001933"/>
    </source>
</evidence>
<dbReference type="PRINTS" id="PR00753">
    <property type="entry name" value="ACCSYNTHASE"/>
</dbReference>
<dbReference type="InterPro" id="IPR050596">
    <property type="entry name" value="AspAT/PAT-like"/>
</dbReference>
<protein>
    <recommendedName>
        <fullName evidence="6">Aminotransferase</fullName>
        <ecNumber evidence="6">2.6.1.-</ecNumber>
    </recommendedName>
</protein>
<reference evidence="8 9" key="1">
    <citation type="journal article" date="2016" name="Environ. Microbiol.">
        <title>Genomic resolution of a cold subsurface aquifer community provides metabolic insights for novel microbes adapted to high CO concentrations.</title>
        <authorList>
            <person name="Probst A.J."/>
            <person name="Castelle C.J."/>
            <person name="Singh A."/>
            <person name="Brown C.T."/>
            <person name="Anantharaman K."/>
            <person name="Sharon I."/>
            <person name="Hug L.A."/>
            <person name="Burstein D."/>
            <person name="Emerson J.B."/>
            <person name="Thomas B.C."/>
            <person name="Banfield J.F."/>
        </authorList>
    </citation>
    <scope>NUCLEOTIDE SEQUENCE [LARGE SCALE GENOMIC DNA]</scope>
    <source>
        <strain evidence="8">CG2_30_33_16</strain>
    </source>
</reference>
<evidence type="ECO:0000313" key="9">
    <source>
        <dbReference type="Proteomes" id="UP000183758"/>
    </source>
</evidence>
<dbReference type="InterPro" id="IPR004839">
    <property type="entry name" value="Aminotransferase_I/II_large"/>
</dbReference>
<evidence type="ECO:0000256" key="2">
    <source>
        <dbReference type="ARBA" id="ARBA00007441"/>
    </source>
</evidence>
<evidence type="ECO:0000256" key="3">
    <source>
        <dbReference type="ARBA" id="ARBA00022576"/>
    </source>
</evidence>
<dbReference type="Proteomes" id="UP000183758">
    <property type="component" value="Unassembled WGS sequence"/>
</dbReference>
<dbReference type="InterPro" id="IPR015422">
    <property type="entry name" value="PyrdxlP-dep_Trfase_small"/>
</dbReference>
<dbReference type="EMBL" id="MNZM01000033">
    <property type="protein sequence ID" value="OIP85198.1"/>
    <property type="molecule type" value="Genomic_DNA"/>
</dbReference>
<dbReference type="CDD" id="cd00609">
    <property type="entry name" value="AAT_like"/>
    <property type="match status" value="1"/>
</dbReference>
<evidence type="ECO:0000256" key="6">
    <source>
        <dbReference type="RuleBase" id="RU000481"/>
    </source>
</evidence>
<dbReference type="PROSITE" id="PS00105">
    <property type="entry name" value="AA_TRANSFER_CLASS_1"/>
    <property type="match status" value="1"/>
</dbReference>
<name>A0A1J5HYQ4_9BACT</name>
<dbReference type="EC" id="2.6.1.-" evidence="6"/>
<dbReference type="AlphaFoldDB" id="A0A1J5HYQ4"/>
<dbReference type="Pfam" id="PF00155">
    <property type="entry name" value="Aminotran_1_2"/>
    <property type="match status" value="1"/>
</dbReference>
<dbReference type="GO" id="GO:0008483">
    <property type="term" value="F:transaminase activity"/>
    <property type="evidence" value="ECO:0007669"/>
    <property type="project" value="UniProtKB-KW"/>
</dbReference>
<dbReference type="GO" id="GO:0030170">
    <property type="term" value="F:pyridoxal phosphate binding"/>
    <property type="evidence" value="ECO:0007669"/>
    <property type="project" value="InterPro"/>
</dbReference>
<dbReference type="Gene3D" id="3.90.1150.10">
    <property type="entry name" value="Aspartate Aminotransferase, domain 1"/>
    <property type="match status" value="1"/>
</dbReference>
<keyword evidence="4 6" id="KW-0808">Transferase</keyword>
<evidence type="ECO:0000313" key="8">
    <source>
        <dbReference type="EMBL" id="OIP85198.1"/>
    </source>
</evidence>
<dbReference type="GO" id="GO:0006520">
    <property type="term" value="P:amino acid metabolic process"/>
    <property type="evidence" value="ECO:0007669"/>
    <property type="project" value="InterPro"/>
</dbReference>
<dbReference type="PANTHER" id="PTHR46383">
    <property type="entry name" value="ASPARTATE AMINOTRANSFERASE"/>
    <property type="match status" value="1"/>
</dbReference>
<dbReference type="SUPFAM" id="SSF53383">
    <property type="entry name" value="PLP-dependent transferases"/>
    <property type="match status" value="1"/>
</dbReference>
<organism evidence="8 9">
    <name type="scientific">Candidatus Roizmanbacteria bacterium CG2_30_33_16</name>
    <dbReference type="NCBI Taxonomy" id="1805340"/>
    <lineage>
        <taxon>Bacteria</taxon>
        <taxon>Candidatus Roizmaniibacteriota</taxon>
    </lineage>
</organism>
<dbReference type="InterPro" id="IPR004838">
    <property type="entry name" value="NHTrfase_class1_PyrdxlP-BS"/>
</dbReference>
<dbReference type="InterPro" id="IPR015421">
    <property type="entry name" value="PyrdxlP-dep_Trfase_major"/>
</dbReference>
<dbReference type="Gene3D" id="3.40.640.10">
    <property type="entry name" value="Type I PLP-dependent aspartate aminotransferase-like (Major domain)"/>
    <property type="match status" value="1"/>
</dbReference>
<dbReference type="NCBIfam" id="NF005744">
    <property type="entry name" value="PRK07568.1"/>
    <property type="match status" value="1"/>
</dbReference>
<keyword evidence="3 6" id="KW-0032">Aminotransferase</keyword>
<evidence type="ECO:0000259" key="7">
    <source>
        <dbReference type="Pfam" id="PF00155"/>
    </source>
</evidence>
<comment type="caution">
    <text evidence="8">The sequence shown here is derived from an EMBL/GenBank/DDBJ whole genome shotgun (WGS) entry which is preliminary data.</text>
</comment>